<dbReference type="SUPFAM" id="SSF55874">
    <property type="entry name" value="ATPase domain of HSP90 chaperone/DNA topoisomerase II/histidine kinase"/>
    <property type="match status" value="1"/>
</dbReference>
<organism evidence="9 10">
    <name type="scientific">Paramagnetospirillum marisnigri</name>
    <dbReference type="NCBI Taxonomy" id="1285242"/>
    <lineage>
        <taxon>Bacteria</taxon>
        <taxon>Pseudomonadati</taxon>
        <taxon>Pseudomonadota</taxon>
        <taxon>Alphaproteobacteria</taxon>
        <taxon>Rhodospirillales</taxon>
        <taxon>Magnetospirillaceae</taxon>
        <taxon>Paramagnetospirillum</taxon>
    </lineage>
</organism>
<feature type="coiled-coil region" evidence="6">
    <location>
        <begin position="65"/>
        <end position="99"/>
    </location>
</feature>
<dbReference type="Gene3D" id="1.10.287.130">
    <property type="match status" value="1"/>
</dbReference>
<feature type="domain" description="Histidine kinase" evidence="8">
    <location>
        <begin position="109"/>
        <end position="320"/>
    </location>
</feature>
<evidence type="ECO:0000256" key="2">
    <source>
        <dbReference type="ARBA" id="ARBA00012438"/>
    </source>
</evidence>
<keyword evidence="4" id="KW-0808">Transferase</keyword>
<sequence>MHASILAVRRKDAKYAVMAMAFALPAIIVGVRVSAMLGISMVAIRPNVNSYLVGIGHVSQGLFMLAGLRAQLRQLIRERDHARAALAEAEQKAELEKAARLGQTLFLSMMSHEARTPLSIIDTAAQMIRLGGEAVGPSTLSKVDKIRQAVARILSTFEMCTLEDELQHANMSPDMSSMDLAALTRKNCAEILRPQFDGRLQLSVPDAAHAVTDARYFSVILSNLTDNALKYSDQPIEVRMNVEEDDVVLCVVDSGPGMRQDDLPRIFERYCRLPETAHVAGTGLGLHIVRQLADKVGARIAVESSEGIGTRVFVRFPRSKPAAP</sequence>
<evidence type="ECO:0000256" key="4">
    <source>
        <dbReference type="ARBA" id="ARBA00022679"/>
    </source>
</evidence>
<evidence type="ECO:0000256" key="3">
    <source>
        <dbReference type="ARBA" id="ARBA00022553"/>
    </source>
</evidence>
<dbReference type="InterPro" id="IPR003661">
    <property type="entry name" value="HisK_dim/P_dom"/>
</dbReference>
<dbReference type="GO" id="GO:0005886">
    <property type="term" value="C:plasma membrane"/>
    <property type="evidence" value="ECO:0007669"/>
    <property type="project" value="TreeGrafter"/>
</dbReference>
<dbReference type="AlphaFoldDB" id="A0A178MJ28"/>
<keyword evidence="3" id="KW-0597">Phosphoprotein</keyword>
<dbReference type="PRINTS" id="PR00344">
    <property type="entry name" value="BCTRLSENSOR"/>
</dbReference>
<dbReference type="InterPro" id="IPR005467">
    <property type="entry name" value="His_kinase_dom"/>
</dbReference>
<reference evidence="9 10" key="1">
    <citation type="submission" date="2016-04" db="EMBL/GenBank/DDBJ databases">
        <title>Draft genome sequence of freshwater magnetotactic bacteria Magnetospirillum marisnigri SP-1 and Magnetospirillum moscoviense BB-1.</title>
        <authorList>
            <person name="Koziaeva V."/>
            <person name="Dziuba M.V."/>
            <person name="Ivanov T.M."/>
            <person name="Kuznetsov B."/>
            <person name="Grouzdev D.S."/>
        </authorList>
    </citation>
    <scope>NUCLEOTIDE SEQUENCE [LARGE SCALE GENOMIC DNA]</scope>
    <source>
        <strain evidence="9 10">SP-1</strain>
    </source>
</reference>
<gene>
    <name evidence="9" type="ORF">A6A04_19905</name>
</gene>
<keyword evidence="7" id="KW-0812">Transmembrane</keyword>
<dbReference type="CDD" id="cd00075">
    <property type="entry name" value="HATPase"/>
    <property type="match status" value="1"/>
</dbReference>
<dbReference type="Proteomes" id="UP000078428">
    <property type="component" value="Unassembled WGS sequence"/>
</dbReference>
<keyword evidence="6" id="KW-0175">Coiled coil</keyword>
<evidence type="ECO:0000259" key="8">
    <source>
        <dbReference type="PROSITE" id="PS50109"/>
    </source>
</evidence>
<keyword evidence="7" id="KW-1133">Transmembrane helix</keyword>
<dbReference type="InterPro" id="IPR003594">
    <property type="entry name" value="HATPase_dom"/>
</dbReference>
<dbReference type="PROSITE" id="PS50109">
    <property type="entry name" value="HIS_KIN"/>
    <property type="match status" value="1"/>
</dbReference>
<dbReference type="SMART" id="SM00387">
    <property type="entry name" value="HATPase_c"/>
    <property type="match status" value="1"/>
</dbReference>
<evidence type="ECO:0000256" key="5">
    <source>
        <dbReference type="ARBA" id="ARBA00022777"/>
    </source>
</evidence>
<accession>A0A178MJ28</accession>
<keyword evidence="5" id="KW-0418">Kinase</keyword>
<evidence type="ECO:0000313" key="10">
    <source>
        <dbReference type="Proteomes" id="UP000078428"/>
    </source>
</evidence>
<name>A0A178MJ28_9PROT</name>
<dbReference type="PANTHER" id="PTHR43047">
    <property type="entry name" value="TWO-COMPONENT HISTIDINE PROTEIN KINASE"/>
    <property type="match status" value="1"/>
</dbReference>
<proteinExistence type="predicted"/>
<dbReference type="STRING" id="1285242.A6A04_19905"/>
<dbReference type="InterPro" id="IPR004358">
    <property type="entry name" value="Sig_transdc_His_kin-like_C"/>
</dbReference>
<feature type="transmembrane region" description="Helical" evidence="7">
    <location>
        <begin position="21"/>
        <end position="44"/>
    </location>
</feature>
<dbReference type="SUPFAM" id="SSF47384">
    <property type="entry name" value="Homodimeric domain of signal transducing histidine kinase"/>
    <property type="match status" value="1"/>
</dbReference>
<comment type="caution">
    <text evidence="9">The sequence shown here is derived from an EMBL/GenBank/DDBJ whole genome shotgun (WGS) entry which is preliminary data.</text>
</comment>
<evidence type="ECO:0000256" key="1">
    <source>
        <dbReference type="ARBA" id="ARBA00000085"/>
    </source>
</evidence>
<keyword evidence="10" id="KW-1185">Reference proteome</keyword>
<dbReference type="InterPro" id="IPR036097">
    <property type="entry name" value="HisK_dim/P_sf"/>
</dbReference>
<protein>
    <recommendedName>
        <fullName evidence="2">histidine kinase</fullName>
        <ecNumber evidence="2">2.7.13.3</ecNumber>
    </recommendedName>
</protein>
<dbReference type="InterPro" id="IPR036890">
    <property type="entry name" value="HATPase_C_sf"/>
</dbReference>
<comment type="catalytic activity">
    <reaction evidence="1">
        <text>ATP + protein L-histidine = ADP + protein N-phospho-L-histidine.</text>
        <dbReference type="EC" id="2.7.13.3"/>
    </reaction>
</comment>
<evidence type="ECO:0000256" key="7">
    <source>
        <dbReference type="SAM" id="Phobius"/>
    </source>
</evidence>
<dbReference type="GO" id="GO:0009927">
    <property type="term" value="F:histidine phosphotransfer kinase activity"/>
    <property type="evidence" value="ECO:0007669"/>
    <property type="project" value="TreeGrafter"/>
</dbReference>
<dbReference type="EC" id="2.7.13.3" evidence="2"/>
<dbReference type="EMBL" id="LWQT01000071">
    <property type="protein sequence ID" value="OAN48732.1"/>
    <property type="molecule type" value="Genomic_DNA"/>
</dbReference>
<dbReference type="GO" id="GO:0000155">
    <property type="term" value="F:phosphorelay sensor kinase activity"/>
    <property type="evidence" value="ECO:0007669"/>
    <property type="project" value="InterPro"/>
</dbReference>
<dbReference type="Pfam" id="PF02518">
    <property type="entry name" value="HATPase_c"/>
    <property type="match status" value="1"/>
</dbReference>
<dbReference type="PANTHER" id="PTHR43047:SF72">
    <property type="entry name" value="OSMOSENSING HISTIDINE PROTEIN KINASE SLN1"/>
    <property type="match status" value="1"/>
</dbReference>
<keyword evidence="7" id="KW-0472">Membrane</keyword>
<dbReference type="CDD" id="cd00082">
    <property type="entry name" value="HisKA"/>
    <property type="match status" value="1"/>
</dbReference>
<evidence type="ECO:0000313" key="9">
    <source>
        <dbReference type="EMBL" id="OAN48732.1"/>
    </source>
</evidence>
<evidence type="ECO:0000256" key="6">
    <source>
        <dbReference type="SAM" id="Coils"/>
    </source>
</evidence>
<dbReference type="Gene3D" id="3.30.565.10">
    <property type="entry name" value="Histidine kinase-like ATPase, C-terminal domain"/>
    <property type="match status" value="1"/>
</dbReference>